<evidence type="ECO:0000259" key="2">
    <source>
        <dbReference type="Pfam" id="PF25597"/>
    </source>
</evidence>
<organism evidence="3 4">
    <name type="scientific">Gonium pectorale</name>
    <name type="common">Green alga</name>
    <dbReference type="NCBI Taxonomy" id="33097"/>
    <lineage>
        <taxon>Eukaryota</taxon>
        <taxon>Viridiplantae</taxon>
        <taxon>Chlorophyta</taxon>
        <taxon>core chlorophytes</taxon>
        <taxon>Chlorophyceae</taxon>
        <taxon>CS clade</taxon>
        <taxon>Chlamydomonadales</taxon>
        <taxon>Volvocaceae</taxon>
        <taxon>Gonium</taxon>
    </lineage>
</organism>
<reference evidence="4" key="1">
    <citation type="journal article" date="2016" name="Nat. Commun.">
        <title>The Gonium pectorale genome demonstrates co-option of cell cycle regulation during the evolution of multicellularity.</title>
        <authorList>
            <person name="Hanschen E.R."/>
            <person name="Marriage T.N."/>
            <person name="Ferris P.J."/>
            <person name="Hamaji T."/>
            <person name="Toyoda A."/>
            <person name="Fujiyama A."/>
            <person name="Neme R."/>
            <person name="Noguchi H."/>
            <person name="Minakuchi Y."/>
            <person name="Suzuki M."/>
            <person name="Kawai-Toyooka H."/>
            <person name="Smith D.R."/>
            <person name="Sparks H."/>
            <person name="Anderson J."/>
            <person name="Bakaric R."/>
            <person name="Luria V."/>
            <person name="Karger A."/>
            <person name="Kirschner M.W."/>
            <person name="Durand P.M."/>
            <person name="Michod R.E."/>
            <person name="Nozaki H."/>
            <person name="Olson B.J."/>
        </authorList>
    </citation>
    <scope>NUCLEOTIDE SEQUENCE [LARGE SCALE GENOMIC DNA]</scope>
    <source>
        <strain evidence="4">NIES-2863</strain>
    </source>
</reference>
<dbReference type="InterPro" id="IPR057670">
    <property type="entry name" value="SH3_retrovirus"/>
</dbReference>
<dbReference type="Proteomes" id="UP000075714">
    <property type="component" value="Unassembled WGS sequence"/>
</dbReference>
<feature type="domain" description="Retroviral polymerase SH3-like" evidence="2">
    <location>
        <begin position="2"/>
        <end position="40"/>
    </location>
</feature>
<sequence length="150" mass="15913">MEPTGVKGTFVGYEPDGLSYRVLVGNSIVVSRDVLFDESPRTARRQGNLAALLEQWEQDSGDAPLAKAAEAEGLPHRAPAVGDREPGRGRSGQGMGAEQPLEHPEPRYPPRARQPPDRYSPAVATALGEPPEAAEAARQPPKAAAAAEDL</sequence>
<dbReference type="Pfam" id="PF25597">
    <property type="entry name" value="SH3_retrovirus"/>
    <property type="match status" value="1"/>
</dbReference>
<evidence type="ECO:0000313" key="3">
    <source>
        <dbReference type="EMBL" id="KXZ41165.1"/>
    </source>
</evidence>
<gene>
    <name evidence="3" type="ORF">GPECTOR_702g849</name>
</gene>
<feature type="region of interest" description="Disordered" evidence="1">
    <location>
        <begin position="61"/>
        <end position="150"/>
    </location>
</feature>
<keyword evidence="4" id="KW-1185">Reference proteome</keyword>
<dbReference type="AlphaFoldDB" id="A0A150FVE0"/>
<name>A0A150FVE0_GONPE</name>
<evidence type="ECO:0000256" key="1">
    <source>
        <dbReference type="SAM" id="MobiDB-lite"/>
    </source>
</evidence>
<proteinExistence type="predicted"/>
<comment type="caution">
    <text evidence="3">The sequence shown here is derived from an EMBL/GenBank/DDBJ whole genome shotgun (WGS) entry which is preliminary data.</text>
</comment>
<protein>
    <recommendedName>
        <fullName evidence="2">Retroviral polymerase SH3-like domain-containing protein</fullName>
    </recommendedName>
</protein>
<accession>A0A150FVE0</accession>
<evidence type="ECO:0000313" key="4">
    <source>
        <dbReference type="Proteomes" id="UP000075714"/>
    </source>
</evidence>
<dbReference type="EMBL" id="LSYV01000698">
    <property type="protein sequence ID" value="KXZ41165.1"/>
    <property type="molecule type" value="Genomic_DNA"/>
</dbReference>
<feature type="compositionally biased region" description="Low complexity" evidence="1">
    <location>
        <begin position="124"/>
        <end position="150"/>
    </location>
</feature>